<dbReference type="Proteomes" id="UP000075304">
    <property type="component" value="Unassembled WGS sequence"/>
</dbReference>
<sequence>MCKPQISFITGMLLVFFILTFKVILLQRKFRKPEILHKKSCPIRSTVGSLRCMIIF</sequence>
<name>A0A150JQ37_HEYCO</name>
<feature type="transmembrane region" description="Helical" evidence="1">
    <location>
        <begin position="6"/>
        <end position="25"/>
    </location>
</feature>
<dbReference type="EMBL" id="LQYI01000193">
    <property type="protein sequence ID" value="KYC59306.1"/>
    <property type="molecule type" value="Genomic_DNA"/>
</dbReference>
<keyword evidence="1" id="KW-1133">Transmembrane helix</keyword>
<organism evidence="2 3">
    <name type="scientific">Heyndrickxia coagulans</name>
    <name type="common">Weizmannia coagulans</name>
    <dbReference type="NCBI Taxonomy" id="1398"/>
    <lineage>
        <taxon>Bacteria</taxon>
        <taxon>Bacillati</taxon>
        <taxon>Bacillota</taxon>
        <taxon>Bacilli</taxon>
        <taxon>Bacillales</taxon>
        <taxon>Bacillaceae</taxon>
        <taxon>Heyndrickxia</taxon>
    </lineage>
</organism>
<gene>
    <name evidence="2" type="ORF">B4099_3386</name>
</gene>
<accession>A0A150JQ37</accession>
<keyword evidence="1" id="KW-0812">Transmembrane</keyword>
<comment type="caution">
    <text evidence="2">The sequence shown here is derived from an EMBL/GenBank/DDBJ whole genome shotgun (WGS) entry which is preliminary data.</text>
</comment>
<protein>
    <submittedName>
        <fullName evidence="2">Uncharacterized protein</fullName>
    </submittedName>
</protein>
<evidence type="ECO:0000313" key="2">
    <source>
        <dbReference type="EMBL" id="KYC59306.1"/>
    </source>
</evidence>
<dbReference type="AlphaFoldDB" id="A0A150JQ37"/>
<evidence type="ECO:0000313" key="3">
    <source>
        <dbReference type="Proteomes" id="UP000075304"/>
    </source>
</evidence>
<keyword evidence="1" id="KW-0472">Membrane</keyword>
<proteinExistence type="predicted"/>
<dbReference type="PATRIC" id="fig|1398.25.peg.2251"/>
<reference evidence="2 3" key="1">
    <citation type="submission" date="2016-01" db="EMBL/GenBank/DDBJ databases">
        <title>Genome Sequences of Twelve Sporeforming Bacillus Species Isolated from Foods.</title>
        <authorList>
            <person name="Berendsen E.M."/>
            <person name="Wells-Bennik M.H."/>
            <person name="Krawcyk A.O."/>
            <person name="De Jong A."/>
            <person name="Holsappel S."/>
            <person name="Eijlander R.T."/>
            <person name="Kuipers O.P."/>
        </authorList>
    </citation>
    <scope>NUCLEOTIDE SEQUENCE [LARGE SCALE GENOMIC DNA]</scope>
    <source>
        <strain evidence="2 3">B4099</strain>
    </source>
</reference>
<evidence type="ECO:0000256" key="1">
    <source>
        <dbReference type="SAM" id="Phobius"/>
    </source>
</evidence>